<evidence type="ECO:0000313" key="2">
    <source>
        <dbReference type="Proteomes" id="UP000054359"/>
    </source>
</evidence>
<evidence type="ECO:0000313" key="1">
    <source>
        <dbReference type="EMBL" id="KFM71460.1"/>
    </source>
</evidence>
<gene>
    <name evidence="1" type="ORF">X975_21595</name>
</gene>
<proteinExistence type="predicted"/>
<sequence length="90" mass="10454">MPEKELHFNGEGVIEILLDTPQNAEKLIIQAYYEDENDRESSAKTELTVLAQYGQKDRFLQISTSTKRAQAGEYAVFHVRTNFYLKSFDY</sequence>
<dbReference type="EMBL" id="KK117800">
    <property type="protein sequence ID" value="KFM71460.1"/>
    <property type="molecule type" value="Genomic_DNA"/>
</dbReference>
<organism evidence="1 2">
    <name type="scientific">Stegodyphus mimosarum</name>
    <name type="common">African social velvet spider</name>
    <dbReference type="NCBI Taxonomy" id="407821"/>
    <lineage>
        <taxon>Eukaryota</taxon>
        <taxon>Metazoa</taxon>
        <taxon>Ecdysozoa</taxon>
        <taxon>Arthropoda</taxon>
        <taxon>Chelicerata</taxon>
        <taxon>Arachnida</taxon>
        <taxon>Araneae</taxon>
        <taxon>Araneomorphae</taxon>
        <taxon>Entelegynae</taxon>
        <taxon>Eresoidea</taxon>
        <taxon>Eresidae</taxon>
        <taxon>Stegodyphus</taxon>
    </lineage>
</organism>
<reference evidence="1 2" key="1">
    <citation type="submission" date="2013-11" db="EMBL/GenBank/DDBJ databases">
        <title>Genome sequencing of Stegodyphus mimosarum.</title>
        <authorList>
            <person name="Bechsgaard J."/>
        </authorList>
    </citation>
    <scope>NUCLEOTIDE SEQUENCE [LARGE SCALE GENOMIC DNA]</scope>
</reference>
<keyword evidence="2" id="KW-1185">Reference proteome</keyword>
<protein>
    <submittedName>
        <fullName evidence="1">Uncharacterized protein</fullName>
    </submittedName>
</protein>
<dbReference type="Proteomes" id="UP000054359">
    <property type="component" value="Unassembled WGS sequence"/>
</dbReference>
<feature type="non-terminal residue" evidence="1">
    <location>
        <position position="90"/>
    </location>
</feature>
<dbReference type="STRING" id="407821.A0A087U271"/>
<accession>A0A087U271</accession>
<name>A0A087U271_STEMI</name>
<dbReference type="AlphaFoldDB" id="A0A087U271"/>